<accession>A0A6J5LWE5</accession>
<gene>
    <name evidence="1" type="ORF">UFOVP348_9</name>
</gene>
<name>A0A6J5LWE5_9CAUD</name>
<evidence type="ECO:0000313" key="1">
    <source>
        <dbReference type="EMBL" id="CAB4138848.1"/>
    </source>
</evidence>
<reference evidence="1" key="1">
    <citation type="submission" date="2020-04" db="EMBL/GenBank/DDBJ databases">
        <authorList>
            <person name="Chiriac C."/>
            <person name="Salcher M."/>
            <person name="Ghai R."/>
            <person name="Kavagutti S V."/>
        </authorList>
    </citation>
    <scope>NUCLEOTIDE SEQUENCE</scope>
</reference>
<proteinExistence type="predicted"/>
<protein>
    <submittedName>
        <fullName evidence="1">Uncharacterized protein</fullName>
    </submittedName>
</protein>
<dbReference type="EMBL" id="LR796364">
    <property type="protein sequence ID" value="CAB4138848.1"/>
    <property type="molecule type" value="Genomic_DNA"/>
</dbReference>
<organism evidence="1">
    <name type="scientific">uncultured Caudovirales phage</name>
    <dbReference type="NCBI Taxonomy" id="2100421"/>
    <lineage>
        <taxon>Viruses</taxon>
        <taxon>Duplodnaviria</taxon>
        <taxon>Heunggongvirae</taxon>
        <taxon>Uroviricota</taxon>
        <taxon>Caudoviricetes</taxon>
        <taxon>Peduoviridae</taxon>
        <taxon>Maltschvirus</taxon>
        <taxon>Maltschvirus maltsch</taxon>
    </lineage>
</organism>
<sequence length="107" mass="12001">MTTKLQAESIKAIENWCRQQGLEIEIKPRHVHPRAYVVGYAAPCCLVVSTCWAESEPQVKEMDRKYPLKLVRKFDPSLKAGDWCVTAYVSYPGVGEPVAVPLPEVQA</sequence>